<evidence type="ECO:0000256" key="1">
    <source>
        <dbReference type="ARBA" id="ARBA00022670"/>
    </source>
</evidence>
<keyword evidence="3 6" id="KW-0378">Hydrolase</keyword>
<evidence type="ECO:0000313" key="9">
    <source>
        <dbReference type="Proteomes" id="UP001529256"/>
    </source>
</evidence>
<dbReference type="EMBL" id="JAUDEA010000006">
    <property type="protein sequence ID" value="MDM8271128.1"/>
    <property type="molecule type" value="Genomic_DNA"/>
</dbReference>
<gene>
    <name evidence="8" type="ORF">QUW25_05505</name>
</gene>
<evidence type="ECO:0000256" key="6">
    <source>
        <dbReference type="RuleBase" id="RU003435"/>
    </source>
</evidence>
<evidence type="ECO:0000256" key="2">
    <source>
        <dbReference type="ARBA" id="ARBA00022723"/>
    </source>
</evidence>
<sequence length="571" mass="64922">MSNSVSFKDMAYERPDLEAVKAEYARLAAELAGAETPEAAEAAFLEKDQLDRHTQTAAELAMIRHVIDTRDEFYDTEAAFWDEAQPELQSAADAFTAALLASPFRAQLEEKYGTLLFAQAEQERRTIKPEIVEDMKRENALAQEYVKLIASAQIPFEGGTYTLSQLTPFKKSADDAERLAAWKAEGAWYKEHQADLDRIYDELTHVRDAMGKKLGYKNYLPLGYDRMGRLSYGREDVERFREAVRTYVVPLADKIYRAQAERLGVEYPLSFADEALSFRSGNPAPRGTADDVLEAGRTFYRALSPETGAFFDMMLERDLMDVLSTEGKAGGGFMTQIPDYDVPFIFANFNGTQGDVEVVTHEAGHAFSYYMNTDKTPIGLSMPSMEACEVHSMSMEFMAWPWAEEFFGDDARKYRYAHLAGAITFLPYGTMVDHFQHEVYEHPEMTPAERHATWKRLLGTYMPWMRLDGEIPFYAEGEGWQRQSHIYENPLYYIDYCLAQTVALEFWAMSQDDFANAWEHYMAYTRQGGTRAFTDLLAHAGMTSPFDEGCLKAICERATAWLESYDLTGIA</sequence>
<proteinExistence type="inferred from homology"/>
<dbReference type="SUPFAM" id="SSF55486">
    <property type="entry name" value="Metalloproteases ('zincins'), catalytic domain"/>
    <property type="match status" value="1"/>
</dbReference>
<dbReference type="InterPro" id="IPR011976">
    <property type="entry name" value="Pept_M3B_oligopep-rel"/>
</dbReference>
<evidence type="ECO:0000313" key="8">
    <source>
        <dbReference type="EMBL" id="MDM8271128.1"/>
    </source>
</evidence>
<evidence type="ECO:0000259" key="7">
    <source>
        <dbReference type="Pfam" id="PF01432"/>
    </source>
</evidence>
<dbReference type="CDD" id="cd09606">
    <property type="entry name" value="M3B_PepF"/>
    <property type="match status" value="1"/>
</dbReference>
<name>A0ABT7V3E8_9ACTN</name>
<keyword evidence="2 6" id="KW-0479">Metal-binding</keyword>
<reference evidence="8 9" key="3">
    <citation type="submission" date="2023-06" db="EMBL/GenBank/DDBJ databases">
        <authorList>
            <person name="Zeman M."/>
            <person name="Kubasova T."/>
            <person name="Jahodarova E."/>
            <person name="Nykrynova M."/>
            <person name="Rychlik I."/>
        </authorList>
    </citation>
    <scope>NUCLEOTIDE SEQUENCE [LARGE SCALE GENOMIC DNA]</scope>
    <source>
        <strain evidence="8 9">153_Feed</strain>
    </source>
</reference>
<dbReference type="RefSeq" id="WP_289511218.1">
    <property type="nucleotide sequence ID" value="NZ_JAUDEA010000006.1"/>
</dbReference>
<evidence type="ECO:0000256" key="5">
    <source>
        <dbReference type="ARBA" id="ARBA00023049"/>
    </source>
</evidence>
<dbReference type="Gene3D" id="1.10.1370.30">
    <property type="match status" value="1"/>
</dbReference>
<organism evidence="8 9">
    <name type="scientific">Thermophilibacter provencensis</name>
    <dbReference type="NCBI Taxonomy" id="1852386"/>
    <lineage>
        <taxon>Bacteria</taxon>
        <taxon>Bacillati</taxon>
        <taxon>Actinomycetota</taxon>
        <taxon>Coriobacteriia</taxon>
        <taxon>Coriobacteriales</taxon>
        <taxon>Atopobiaceae</taxon>
        <taxon>Thermophilibacter</taxon>
    </lineage>
</organism>
<protein>
    <submittedName>
        <fullName evidence="8">M3 family oligoendopeptidase</fullName>
        <ecNumber evidence="8">3.4.-.-</ecNumber>
    </submittedName>
</protein>
<dbReference type="Pfam" id="PF01432">
    <property type="entry name" value="Peptidase_M3"/>
    <property type="match status" value="1"/>
</dbReference>
<reference evidence="9" key="1">
    <citation type="submission" date="2023-06" db="EMBL/GenBank/DDBJ databases">
        <title>Identification and characterization of horizontal gene transfer across gut microbiota members of farm animals based on homology search.</title>
        <authorList>
            <person name="Zeman M."/>
            <person name="Kubasova T."/>
            <person name="Jahodarova E."/>
            <person name="Nykrynova M."/>
            <person name="Rychlik I."/>
        </authorList>
    </citation>
    <scope>NUCLEOTIDE SEQUENCE [LARGE SCALE GENOMIC DNA]</scope>
    <source>
        <strain evidence="9">153_Feed</strain>
    </source>
</reference>
<dbReference type="InterPro" id="IPR001567">
    <property type="entry name" value="Pept_M3A_M3B_dom"/>
</dbReference>
<evidence type="ECO:0000256" key="3">
    <source>
        <dbReference type="ARBA" id="ARBA00022801"/>
    </source>
</evidence>
<keyword evidence="9" id="KW-1185">Reference proteome</keyword>
<comment type="caution">
    <text evidence="8">The sequence shown here is derived from an EMBL/GenBank/DDBJ whole genome shotgun (WGS) entry which is preliminary data.</text>
</comment>
<accession>A0ABT7V3E8</accession>
<keyword evidence="4 6" id="KW-0862">Zinc</keyword>
<dbReference type="Proteomes" id="UP001529256">
    <property type="component" value="Unassembled WGS sequence"/>
</dbReference>
<keyword evidence="5 6" id="KW-0482">Metalloprotease</keyword>
<evidence type="ECO:0000256" key="4">
    <source>
        <dbReference type="ARBA" id="ARBA00022833"/>
    </source>
</evidence>
<comment type="cofactor">
    <cofactor evidence="6">
        <name>Zn(2+)</name>
        <dbReference type="ChEBI" id="CHEBI:29105"/>
    </cofactor>
    <text evidence="6">Binds 1 zinc ion.</text>
</comment>
<reference evidence="8 9" key="2">
    <citation type="submission" date="2023-06" db="EMBL/GenBank/DDBJ databases">
        <title>Identification and characterization of horizontal gene transfer across gut microbiota members of farm animals based on homology search.</title>
        <authorList>
            <person name="Schwarzerova J."/>
            <person name="Nykrynova M."/>
            <person name="Jureckova K."/>
            <person name="Cejkova D."/>
            <person name="Rychlik I."/>
        </authorList>
    </citation>
    <scope>NUCLEOTIDE SEQUENCE [LARGE SCALE GENOMIC DNA]</scope>
    <source>
        <strain evidence="8 9">153_Feed</strain>
    </source>
</reference>
<feature type="domain" description="Peptidase M3A/M3B catalytic" evidence="7">
    <location>
        <begin position="313"/>
        <end position="554"/>
    </location>
</feature>
<dbReference type="EC" id="3.4.-.-" evidence="8"/>
<comment type="similarity">
    <text evidence="6">Belongs to the peptidase M3 family.</text>
</comment>
<keyword evidence="1 6" id="KW-0645">Protease</keyword>
<dbReference type="GO" id="GO:0016787">
    <property type="term" value="F:hydrolase activity"/>
    <property type="evidence" value="ECO:0007669"/>
    <property type="project" value="UniProtKB-KW"/>
</dbReference>
<dbReference type="NCBIfam" id="TIGR02289">
    <property type="entry name" value="M3_not_pepF"/>
    <property type="match status" value="1"/>
</dbReference>